<evidence type="ECO:0000256" key="3">
    <source>
        <dbReference type="ARBA" id="ARBA00022692"/>
    </source>
</evidence>
<evidence type="ECO:0000256" key="2">
    <source>
        <dbReference type="ARBA" id="ARBA00009530"/>
    </source>
</evidence>
<feature type="transmembrane region" description="Helical" evidence="6">
    <location>
        <begin position="44"/>
        <end position="61"/>
    </location>
</feature>
<evidence type="ECO:0000313" key="7">
    <source>
        <dbReference type="EMBL" id="MBB3056496.1"/>
    </source>
</evidence>
<dbReference type="RefSeq" id="WP_197706088.1">
    <property type="nucleotide sequence ID" value="NZ_AP017313.1"/>
</dbReference>
<evidence type="ECO:0000256" key="1">
    <source>
        <dbReference type="ARBA" id="ARBA00004370"/>
    </source>
</evidence>
<dbReference type="GO" id="GO:0016020">
    <property type="term" value="C:membrane"/>
    <property type="evidence" value="ECO:0007669"/>
    <property type="project" value="UniProtKB-SubCell"/>
</dbReference>
<dbReference type="InterPro" id="IPR000612">
    <property type="entry name" value="PMP3"/>
</dbReference>
<dbReference type="AlphaFoldDB" id="A0A839SFB9"/>
<protein>
    <submittedName>
        <fullName evidence="7">Uncharacterized membrane protein YqaE (UPF0057 family)</fullName>
    </submittedName>
</protein>
<keyword evidence="3 6" id="KW-0812">Transmembrane</keyword>
<accession>A0A839SFB9</accession>
<keyword evidence="8" id="KW-1185">Reference proteome</keyword>
<comment type="subcellular location">
    <subcellularLocation>
        <location evidence="1">Membrane</location>
    </subcellularLocation>
</comment>
<feature type="transmembrane region" description="Helical" evidence="6">
    <location>
        <begin position="67"/>
        <end position="93"/>
    </location>
</feature>
<evidence type="ECO:0000313" key="8">
    <source>
        <dbReference type="Proteomes" id="UP000539265"/>
    </source>
</evidence>
<evidence type="ECO:0000256" key="6">
    <source>
        <dbReference type="SAM" id="Phobius"/>
    </source>
</evidence>
<reference evidence="7" key="1">
    <citation type="submission" date="2020-08" db="EMBL/GenBank/DDBJ databases">
        <title>Genomic Encyclopedia of Type Strains, Phase III (KMG-III): the genomes of soil and plant-associated and newly described type strains.</title>
        <authorList>
            <person name="Whitman W."/>
        </authorList>
    </citation>
    <scope>NUCLEOTIDE SEQUENCE [LARGE SCALE GENOMIC DNA]</scope>
    <source>
        <strain evidence="7">CECT 8628</strain>
    </source>
</reference>
<organism evidence="7 8">
    <name type="scientific">Mucilaginibacter gotjawali</name>
    <dbReference type="NCBI Taxonomy" id="1550579"/>
    <lineage>
        <taxon>Bacteria</taxon>
        <taxon>Pseudomonadati</taxon>
        <taxon>Bacteroidota</taxon>
        <taxon>Sphingobacteriia</taxon>
        <taxon>Sphingobacteriales</taxon>
        <taxon>Sphingobacteriaceae</taxon>
        <taxon>Mucilaginibacter</taxon>
    </lineage>
</organism>
<comment type="similarity">
    <text evidence="2">Belongs to the UPF0057 (PMP3) family.</text>
</comment>
<comment type="caution">
    <text evidence="7">The sequence shown here is derived from an EMBL/GenBank/DDBJ whole genome shotgun (WGS) entry which is preliminary data.</text>
</comment>
<dbReference type="Pfam" id="PF01679">
    <property type="entry name" value="Pmp3"/>
    <property type="match status" value="1"/>
</dbReference>
<keyword evidence="5 6" id="KW-0472">Membrane</keyword>
<dbReference type="Proteomes" id="UP000539265">
    <property type="component" value="Unassembled WGS sequence"/>
</dbReference>
<name>A0A839SFB9_9SPHI</name>
<keyword evidence="4 6" id="KW-1133">Transmembrane helix</keyword>
<evidence type="ECO:0000256" key="5">
    <source>
        <dbReference type="ARBA" id="ARBA00023136"/>
    </source>
</evidence>
<dbReference type="EMBL" id="JACHWX010000008">
    <property type="protein sequence ID" value="MBB3056496.1"/>
    <property type="molecule type" value="Genomic_DNA"/>
</dbReference>
<proteinExistence type="inferred from homology"/>
<sequence>MNYEQLNQPSSPSTYSTKFFIFIRNKTLHFNIIANRNNHINSMIMRYFLCFLCPPIAILTTGRMGSFVLNIILTLLFWIPGIIHSILVVNDFYEDRRFRRYARATRRGF</sequence>
<evidence type="ECO:0000256" key="4">
    <source>
        <dbReference type="ARBA" id="ARBA00022989"/>
    </source>
</evidence>
<gene>
    <name evidence="7" type="ORF">FHS11_002921</name>
</gene>